<sequence length="216" mass="24409">GQMEIEELRQARNSKKPNNNKNDNMSNRPHPNGNNRDSKKSFQPTPRFEEYTQFKTKKGDIMKEILNSKLIKLPKNAENYKDQKNTDMSKYCTFHQKNGHNTVDCVIANDLLERLAQQGHLDKYIDGHIFKANKVSLSNTNKGKKVTGETPRGEINHISGGFAGGGHTNSTRERFYRAMLSVEGVEFRSPTQHNEIPKSPLSNPTSTLPPPTSTTQ</sequence>
<feature type="region of interest" description="Disordered" evidence="1">
    <location>
        <begin position="1"/>
        <end position="47"/>
    </location>
</feature>
<name>A0ABU6ZQK7_9FABA</name>
<gene>
    <name evidence="2" type="ORF">PIB30_081985</name>
</gene>
<evidence type="ECO:0000256" key="1">
    <source>
        <dbReference type="SAM" id="MobiDB-lite"/>
    </source>
</evidence>
<keyword evidence="3" id="KW-1185">Reference proteome</keyword>
<reference evidence="2 3" key="1">
    <citation type="journal article" date="2023" name="Plants (Basel)">
        <title>Bridging the Gap: Combining Genomics and Transcriptomics Approaches to Understand Stylosanthes scabra, an Orphan Legume from the Brazilian Caatinga.</title>
        <authorList>
            <person name="Ferreira-Neto J.R.C."/>
            <person name="da Silva M.D."/>
            <person name="Binneck E."/>
            <person name="de Melo N.F."/>
            <person name="da Silva R.H."/>
            <person name="de Melo A.L.T.M."/>
            <person name="Pandolfi V."/>
            <person name="Bustamante F.O."/>
            <person name="Brasileiro-Vidal A.C."/>
            <person name="Benko-Iseppon A.M."/>
        </authorList>
    </citation>
    <scope>NUCLEOTIDE SEQUENCE [LARGE SCALE GENOMIC DNA]</scope>
    <source>
        <tissue evidence="2">Leaves</tissue>
    </source>
</reference>
<feature type="compositionally biased region" description="Basic and acidic residues" evidence="1">
    <location>
        <begin position="1"/>
        <end position="10"/>
    </location>
</feature>
<feature type="compositionally biased region" description="Low complexity" evidence="1">
    <location>
        <begin position="16"/>
        <end position="27"/>
    </location>
</feature>
<evidence type="ECO:0000313" key="2">
    <source>
        <dbReference type="EMBL" id="MED6224235.1"/>
    </source>
</evidence>
<feature type="non-terminal residue" evidence="2">
    <location>
        <position position="1"/>
    </location>
</feature>
<comment type="caution">
    <text evidence="2">The sequence shown here is derived from an EMBL/GenBank/DDBJ whole genome shotgun (WGS) entry which is preliminary data.</text>
</comment>
<protein>
    <submittedName>
        <fullName evidence="2">Uncharacterized protein</fullName>
    </submittedName>
</protein>
<evidence type="ECO:0000313" key="3">
    <source>
        <dbReference type="Proteomes" id="UP001341840"/>
    </source>
</evidence>
<feature type="region of interest" description="Disordered" evidence="1">
    <location>
        <begin position="187"/>
        <end position="216"/>
    </location>
</feature>
<accession>A0ABU6ZQK7</accession>
<dbReference type="EMBL" id="JASCZI010273105">
    <property type="protein sequence ID" value="MED6224235.1"/>
    <property type="molecule type" value="Genomic_DNA"/>
</dbReference>
<feature type="region of interest" description="Disordered" evidence="1">
    <location>
        <begin position="141"/>
        <end position="169"/>
    </location>
</feature>
<proteinExistence type="predicted"/>
<dbReference type="Proteomes" id="UP001341840">
    <property type="component" value="Unassembled WGS sequence"/>
</dbReference>
<feature type="compositionally biased region" description="Pro residues" evidence="1">
    <location>
        <begin position="207"/>
        <end position="216"/>
    </location>
</feature>
<organism evidence="2 3">
    <name type="scientific">Stylosanthes scabra</name>
    <dbReference type="NCBI Taxonomy" id="79078"/>
    <lineage>
        <taxon>Eukaryota</taxon>
        <taxon>Viridiplantae</taxon>
        <taxon>Streptophyta</taxon>
        <taxon>Embryophyta</taxon>
        <taxon>Tracheophyta</taxon>
        <taxon>Spermatophyta</taxon>
        <taxon>Magnoliopsida</taxon>
        <taxon>eudicotyledons</taxon>
        <taxon>Gunneridae</taxon>
        <taxon>Pentapetalae</taxon>
        <taxon>rosids</taxon>
        <taxon>fabids</taxon>
        <taxon>Fabales</taxon>
        <taxon>Fabaceae</taxon>
        <taxon>Papilionoideae</taxon>
        <taxon>50 kb inversion clade</taxon>
        <taxon>dalbergioids sensu lato</taxon>
        <taxon>Dalbergieae</taxon>
        <taxon>Pterocarpus clade</taxon>
        <taxon>Stylosanthes</taxon>
    </lineage>
</organism>